<organism evidence="3">
    <name type="scientific">Cladocopium goreaui</name>
    <dbReference type="NCBI Taxonomy" id="2562237"/>
    <lineage>
        <taxon>Eukaryota</taxon>
        <taxon>Sar</taxon>
        <taxon>Alveolata</taxon>
        <taxon>Dinophyceae</taxon>
        <taxon>Suessiales</taxon>
        <taxon>Symbiodiniaceae</taxon>
        <taxon>Cladocopium</taxon>
    </lineage>
</organism>
<reference evidence="4" key="2">
    <citation type="submission" date="2024-04" db="EMBL/GenBank/DDBJ databases">
        <authorList>
            <person name="Chen Y."/>
            <person name="Shah S."/>
            <person name="Dougan E. K."/>
            <person name="Thang M."/>
            <person name="Chan C."/>
        </authorList>
    </citation>
    <scope>NUCLEOTIDE SEQUENCE [LARGE SCALE GENOMIC DNA]</scope>
</reference>
<dbReference type="GO" id="GO:0036158">
    <property type="term" value="P:outer dynein arm assembly"/>
    <property type="evidence" value="ECO:0007669"/>
    <property type="project" value="InterPro"/>
</dbReference>
<keyword evidence="1" id="KW-0175">Coiled coil</keyword>
<evidence type="ECO:0000313" key="4">
    <source>
        <dbReference type="EMBL" id="CAL1156119.1"/>
    </source>
</evidence>
<protein>
    <submittedName>
        <fullName evidence="3">Uncharacterized protein</fullName>
    </submittedName>
</protein>
<dbReference type="Proteomes" id="UP001152797">
    <property type="component" value="Unassembled WGS sequence"/>
</dbReference>
<comment type="caution">
    <text evidence="3">The sequence shown here is derived from an EMBL/GenBank/DDBJ whole genome shotgun (WGS) entry which is preliminary data.</text>
</comment>
<dbReference type="OrthoDB" id="10255247at2759"/>
<feature type="coiled-coil region" evidence="1">
    <location>
        <begin position="292"/>
        <end position="375"/>
    </location>
</feature>
<dbReference type="PANTHER" id="PTHR46518:SF1">
    <property type="entry name" value="OUTER DYNEIN ARM-DOCKING COMPLEX SUBUNIT 3"/>
    <property type="match status" value="1"/>
</dbReference>
<evidence type="ECO:0000256" key="2">
    <source>
        <dbReference type="SAM" id="MobiDB-lite"/>
    </source>
</evidence>
<dbReference type="GO" id="GO:0036064">
    <property type="term" value="C:ciliary basal body"/>
    <property type="evidence" value="ECO:0007669"/>
    <property type="project" value="TreeGrafter"/>
</dbReference>
<dbReference type="EMBL" id="CAMXCT010003146">
    <property type="protein sequence ID" value="CAI4002744.1"/>
    <property type="molecule type" value="Genomic_DNA"/>
</dbReference>
<keyword evidence="5" id="KW-1185">Reference proteome</keyword>
<dbReference type="GO" id="GO:0097542">
    <property type="term" value="C:ciliary tip"/>
    <property type="evidence" value="ECO:0007669"/>
    <property type="project" value="TreeGrafter"/>
</dbReference>
<gene>
    <name evidence="3" type="ORF">C1SCF055_LOCUS28672</name>
</gene>
<feature type="coiled-coil region" evidence="1">
    <location>
        <begin position="163"/>
        <end position="197"/>
    </location>
</feature>
<proteinExistence type="predicted"/>
<evidence type="ECO:0000256" key="1">
    <source>
        <dbReference type="SAM" id="Coils"/>
    </source>
</evidence>
<evidence type="ECO:0000313" key="5">
    <source>
        <dbReference type="Proteomes" id="UP001152797"/>
    </source>
</evidence>
<feature type="coiled-coil region" evidence="1">
    <location>
        <begin position="714"/>
        <end position="782"/>
    </location>
</feature>
<name>A0A9P1D3P7_9DINO</name>
<evidence type="ECO:0000313" key="3">
    <source>
        <dbReference type="EMBL" id="CAI4002744.1"/>
    </source>
</evidence>
<dbReference type="GO" id="GO:0035253">
    <property type="term" value="C:ciliary rootlet"/>
    <property type="evidence" value="ECO:0007669"/>
    <property type="project" value="TreeGrafter"/>
</dbReference>
<dbReference type="EMBL" id="CAMXCT020003146">
    <property type="protein sequence ID" value="CAL1156119.1"/>
    <property type="molecule type" value="Genomic_DNA"/>
</dbReference>
<reference evidence="3" key="1">
    <citation type="submission" date="2022-10" db="EMBL/GenBank/DDBJ databases">
        <authorList>
            <person name="Chen Y."/>
            <person name="Dougan E. K."/>
            <person name="Chan C."/>
            <person name="Rhodes N."/>
            <person name="Thang M."/>
        </authorList>
    </citation>
    <scope>NUCLEOTIDE SEQUENCE</scope>
</reference>
<dbReference type="PANTHER" id="PTHR46518">
    <property type="entry name" value="COILED-COIL DOMAIN-CONTAINING PROTEIN 151"/>
    <property type="match status" value="1"/>
</dbReference>
<accession>A0A9P1D3P7</accession>
<dbReference type="GO" id="GO:0003341">
    <property type="term" value="P:cilium movement"/>
    <property type="evidence" value="ECO:0007669"/>
    <property type="project" value="InterPro"/>
</dbReference>
<feature type="compositionally biased region" description="Basic and acidic residues" evidence="2">
    <location>
        <begin position="902"/>
        <end position="931"/>
    </location>
</feature>
<feature type="coiled-coil region" evidence="1">
    <location>
        <begin position="82"/>
        <end position="130"/>
    </location>
</feature>
<dbReference type="InterPro" id="IPR033192">
    <property type="entry name" value="ODAD3"/>
</dbReference>
<feature type="region of interest" description="Disordered" evidence="2">
    <location>
        <begin position="878"/>
        <end position="937"/>
    </location>
</feature>
<sequence>MRFLKQVGELLDSADEKATDTDLQSLTRQVGDTFGAKKAVEAVESAKRVTLNFGIVEGLSDLKNQIGSDLKELSSPSHHRPGDEAEDRLAALKERVAELRLKEVERNEGRDGLQKRLEEVELSIRQLQSQEAAQVPLHQETSADLEAMQIEFCEREAASRQREAAALEAIQQAQAANEHLMQQLEFWRDKAKQLLASLGLDAVPEDVEQQISKEEEDHFPSDAPVEGVDNDADESGGQLAEDHANLKQTIEDLEMTLAELMKGSEETIQRVDQQQHHERDLASQLAAAEALSLAQAREADALQRKLEELQQAQASQAAPVVETISPYRAASAELNQLRHEVESLRQRESELTQGNSALEVKAARLREKAAEDLERAVPSIDTTWWTWLDEPLLKLVTLLVKSTCLRRSFALHLLATDGTIAIRSGNTTRRFKASLAGSRNTEFLKLVERTEGAFQSGDDTAVEEVRRILADVRQQYDQVHLESERREAEIVKLREQIRVADRSHGYGADESSKKEDSCHAIDKQLQETTKALVEAKTSKKVYTHMCERITKEQALLKEKLLLMEAHLQRKSAESQRKVAVQERLVRKGAQCSQDLDILEQDVEHERVVREDALAKMALCLQAKIEAGERRNKFEEWRHEVALDAANEAFNASAGRLRKLYAVEKLAGNCLQKVTFEQVERSQNTEDGFQKIREVTGLADVMDIVHKFLNRDVEHEQLKSSVKEAEMRLDTLREQFERFKRDTDGITFDTDTSGKSRSIYLEVEDHEAKLNLCQKEHEQSRDKLQQSTLQVEHMKRWANRMGRSLSMFEDCVRVEKPSDLPVFYQQMQRAVDKFIAHIVQQISSGKVQRKNMSQVASKEYHEARRLLADKDFLKANCRVPASLDAGRPPSRQGQTGAPEEDAADVHQQERERCKKESNDRVADVMRKAEMQKKRGGLK</sequence>
<dbReference type="AlphaFoldDB" id="A0A9P1D3P7"/>
<dbReference type="EMBL" id="CAMXCT030003146">
    <property type="protein sequence ID" value="CAL4790056.1"/>
    <property type="molecule type" value="Genomic_DNA"/>
</dbReference>